<proteinExistence type="predicted"/>
<keyword evidence="2" id="KW-1185">Reference proteome</keyword>
<reference evidence="1 2" key="1">
    <citation type="submission" date="2008-07" db="EMBL/GenBank/DDBJ databases">
        <authorList>
            <person name="Tandeau de Marsac N."/>
            <person name="Ferriera S."/>
            <person name="Johnson J."/>
            <person name="Kravitz S."/>
            <person name="Beeson K."/>
            <person name="Sutton G."/>
            <person name="Rogers Y.-H."/>
            <person name="Friedman R."/>
            <person name="Frazier M."/>
            <person name="Venter J.C."/>
        </authorList>
    </citation>
    <scope>NUCLEOTIDE SEQUENCE [LARGE SCALE GENOMIC DNA]</scope>
    <source>
        <strain evidence="1 2">PCC 7420</strain>
    </source>
</reference>
<dbReference type="RefSeq" id="WP_006100586.1">
    <property type="nucleotide sequence ID" value="NZ_DS989847.1"/>
</dbReference>
<dbReference type="HOGENOM" id="CLU_2914557_0_0_3"/>
<dbReference type="AlphaFoldDB" id="B4VPG6"/>
<dbReference type="Proteomes" id="UP000003835">
    <property type="component" value="Unassembled WGS sequence"/>
</dbReference>
<dbReference type="EMBL" id="DS989847">
    <property type="protein sequence ID" value="EDX76102.1"/>
    <property type="molecule type" value="Genomic_DNA"/>
</dbReference>
<evidence type="ECO:0000313" key="1">
    <source>
        <dbReference type="EMBL" id="EDX76102.1"/>
    </source>
</evidence>
<dbReference type="STRING" id="118168.MC7420_5536"/>
<evidence type="ECO:0000313" key="2">
    <source>
        <dbReference type="Proteomes" id="UP000003835"/>
    </source>
</evidence>
<accession>B4VPG6</accession>
<protein>
    <submittedName>
        <fullName evidence="1">Uncharacterized protein</fullName>
    </submittedName>
</protein>
<gene>
    <name evidence="1" type="ORF">MC7420_5536</name>
</gene>
<name>B4VPG6_9CYAN</name>
<sequence length="61" mass="6639">MTKRLVDASGQLPPCMVGTRQQATGNRTQGINKCMYKGGFGMRRQCSATARLEAGEDVTFL</sequence>
<organism evidence="1 2">
    <name type="scientific">Coleofasciculus chthonoplastes PCC 7420</name>
    <dbReference type="NCBI Taxonomy" id="118168"/>
    <lineage>
        <taxon>Bacteria</taxon>
        <taxon>Bacillati</taxon>
        <taxon>Cyanobacteriota</taxon>
        <taxon>Cyanophyceae</taxon>
        <taxon>Coleofasciculales</taxon>
        <taxon>Coleofasciculaceae</taxon>
        <taxon>Coleofasciculus</taxon>
    </lineage>
</organism>